<dbReference type="InterPro" id="IPR023366">
    <property type="entry name" value="ATP_synth_asu-like_sf"/>
</dbReference>
<organism evidence="1 2">
    <name type="scientific">Geitlerinema calcuttense NRMC-F 0142</name>
    <dbReference type="NCBI Taxonomy" id="2922238"/>
    <lineage>
        <taxon>Bacteria</taxon>
        <taxon>Bacillati</taxon>
        <taxon>Cyanobacteriota</taxon>
        <taxon>Cyanophyceae</taxon>
        <taxon>Geitlerinematales</taxon>
        <taxon>Geitlerinemataceae</taxon>
        <taxon>Geitlerinema</taxon>
    </lineage>
</organism>
<dbReference type="InterPro" id="IPR036844">
    <property type="entry name" value="Hint_dom_sf"/>
</dbReference>
<dbReference type="EMBL" id="JASVEJ010000001">
    <property type="protein sequence ID" value="MDL5055899.1"/>
    <property type="molecule type" value="Genomic_DNA"/>
</dbReference>
<sequence>MLRDDQPIDLVQATLLISSLQDKVERLTGRVTSLQGILLQPSQGEGIPANSPQAVNQIRNGTFSHSTNSWNNTPGANNGQRECAWYYSHPIQPGQPMFKENYASPYQTLTLGTVTGSNITITDHFLMTGTAVRFSGSIPTPLAPSTTYYVIPIDANTIRVAATLEDAIKSNEITLTNTATGGLLIYSYTLKSSNNDYYSEHFADWDIATGSARFTNPLTDISCFLPGNNIEAGYSYYAVFSIVRMNPYVFASPSCRIFAGLYGYSTSQTQWNWLNAPYVITGQPLGTINTPTEREYLVFVETDRGVTIATSPLLITDTPSDADFGGGATVFLRWPRPLSFGVTSYAIYRRTPTEFDPSDVDTGTDEITITAHGLTTGQPIRFTNSGGGLPAPLSASTVYYAIRINANVFQVAASVSDATNGIEIDLTTAGTGSHFLQVYVRLNTISGISFLDNGGFQAFATGYPTADYNELIAYTASVPNVVATLPYSGDPLFNGWAVLPFAIRVPQNYDKGDTDLTLGQWLRWGLTEELNLRIVNDITATFNDNEFISTVGQFETNMIRKTAVVQDKAGNVITGTVTNVSGINSIQLDTNWTYTTDTNATITIEGGAPAHSLFIDLAHLTYSQGAAFSPNPEDISPDRGIPTAVPNGTTQGPIIIGQLPGNSDGTPVCLYQYETVVTETGEIFAHELRLGMRLPNGHGSYNTLVEMKSGVSDVWRVTTENGASLLCTDTKLIYVGLNETKMLAQLQKGDTILTVENGVIVEASILNIEKVLTKQIVVQIGLSPGHSFLAGTSEVKVLVDNNKPLPPIELPPVI</sequence>
<comment type="caution">
    <text evidence="1">The sequence shown here is derived from an EMBL/GenBank/DDBJ whole genome shotgun (WGS) entry which is preliminary data.</text>
</comment>
<name>A0ABT7LV24_9CYAN</name>
<accession>A0ABT7LV24</accession>
<keyword evidence="2" id="KW-1185">Reference proteome</keyword>
<evidence type="ECO:0000313" key="2">
    <source>
        <dbReference type="Proteomes" id="UP001230986"/>
    </source>
</evidence>
<reference evidence="1 2" key="1">
    <citation type="submission" date="2023-06" db="EMBL/GenBank/DDBJ databases">
        <title>Whole genome sequence of Oscillatoria calcuttensis NRMC-F 0142.</title>
        <authorList>
            <person name="Shakena Fathima T."/>
            <person name="Muralitharan G."/>
            <person name="Thajuddin N."/>
        </authorList>
    </citation>
    <scope>NUCLEOTIDE SEQUENCE [LARGE SCALE GENOMIC DNA]</scope>
    <source>
        <strain evidence="1 2">NRMC-F 0142</strain>
    </source>
</reference>
<dbReference type="SUPFAM" id="SSF51294">
    <property type="entry name" value="Hedgehog/intein (Hint) domain"/>
    <property type="match status" value="1"/>
</dbReference>
<proteinExistence type="predicted"/>
<gene>
    <name evidence="1" type="ORF">QQ055_00150</name>
</gene>
<evidence type="ECO:0000313" key="1">
    <source>
        <dbReference type="EMBL" id="MDL5055899.1"/>
    </source>
</evidence>
<dbReference type="Gene3D" id="2.170.16.10">
    <property type="entry name" value="Hedgehog/Intein (Hint) domain"/>
    <property type="match status" value="1"/>
</dbReference>
<dbReference type="Gene3D" id="2.40.30.20">
    <property type="match status" value="1"/>
</dbReference>
<protein>
    <submittedName>
        <fullName evidence="1">Uncharacterized protein</fullName>
    </submittedName>
</protein>
<dbReference type="RefSeq" id="WP_286004007.1">
    <property type="nucleotide sequence ID" value="NZ_JASVEJ010000001.1"/>
</dbReference>
<dbReference type="Proteomes" id="UP001230986">
    <property type="component" value="Unassembled WGS sequence"/>
</dbReference>